<name>A0A6J6DYE0_9ZZZZ</name>
<dbReference type="PANTHER" id="PTHR10668">
    <property type="entry name" value="PHYTOENE DEHYDROGENASE"/>
    <property type="match status" value="1"/>
</dbReference>
<protein>
    <submittedName>
        <fullName evidence="1">Unannotated protein</fullName>
    </submittedName>
</protein>
<dbReference type="SUPFAM" id="SSF51905">
    <property type="entry name" value="FAD/NAD(P)-binding domain"/>
    <property type="match status" value="1"/>
</dbReference>
<dbReference type="GO" id="GO:0005829">
    <property type="term" value="C:cytosol"/>
    <property type="evidence" value="ECO:0007669"/>
    <property type="project" value="TreeGrafter"/>
</dbReference>
<accession>A0A6J6DYE0</accession>
<sequence>MLDVAIIGGGHNGLVAACYLAKAGLTVRLFEAGEELGGATASERVFEGIDAKLSRYSYLVSLLPDEIVRDLGLNFETITRRISSFTPFKSETGRDERLLISNDWNDADSAFASLGLDRDARSWRTLYGEIASVAPAIAGTFLSPLPTRDEMRKKIGSEAFDLLFTVPLGRTLLDRFDDDRVRGIVLTDGLIGTFTDAFDPELLVNRCFLYHLVGNGDGQWKVPRGGMGALVSELKRVALSHGVVIETGRAVESIKGRHVHFKDESVEARFIVAACSPTELARLQGGESTLPVTQGSQVKINMVLKQLPRLRSGVDPKDAFAGTFHIDESFDQLQRAFVAASGGSLPNPIPAEIYCHTLTDPSILAPELAAAGYHTLTLFALHTPYHLFVGENEKVKDEVRKRLLEQINSYLLDPIEECLARDVRGDLAIEIKSPIDLEEEIGLPLGNIFHADLTFPWREDHETIRWGSETEFENVFLAGAGSRRGGGVSGIGGQNAAMAILERLNRI</sequence>
<dbReference type="PANTHER" id="PTHR10668:SF103">
    <property type="entry name" value="PYRIDINE NUCLEOTIDE-DISULFIDE OXIDOREDUCTASE DOMAIN-CONTAINING PROTEIN 2"/>
    <property type="match status" value="1"/>
</dbReference>
<dbReference type="AlphaFoldDB" id="A0A6J6DYE0"/>
<organism evidence="1">
    <name type="scientific">freshwater metagenome</name>
    <dbReference type="NCBI Taxonomy" id="449393"/>
    <lineage>
        <taxon>unclassified sequences</taxon>
        <taxon>metagenomes</taxon>
        <taxon>ecological metagenomes</taxon>
    </lineage>
</organism>
<dbReference type="EMBL" id="CAEZTJ010000077">
    <property type="protein sequence ID" value="CAB4569220.1"/>
    <property type="molecule type" value="Genomic_DNA"/>
</dbReference>
<gene>
    <name evidence="1" type="ORF">UFOPK1650_00614</name>
</gene>
<reference evidence="1" key="1">
    <citation type="submission" date="2020-05" db="EMBL/GenBank/DDBJ databases">
        <authorList>
            <person name="Chiriac C."/>
            <person name="Salcher M."/>
            <person name="Ghai R."/>
            <person name="Kavagutti S V."/>
        </authorList>
    </citation>
    <scope>NUCLEOTIDE SEQUENCE</scope>
</reference>
<evidence type="ECO:0000313" key="1">
    <source>
        <dbReference type="EMBL" id="CAB4569220.1"/>
    </source>
</evidence>
<dbReference type="Pfam" id="PF13450">
    <property type="entry name" value="NAD_binding_8"/>
    <property type="match status" value="1"/>
</dbReference>
<dbReference type="InterPro" id="IPR036188">
    <property type="entry name" value="FAD/NAD-bd_sf"/>
</dbReference>
<proteinExistence type="predicted"/>
<dbReference type="Gene3D" id="3.50.50.60">
    <property type="entry name" value="FAD/NAD(P)-binding domain"/>
    <property type="match status" value="2"/>
</dbReference>